<evidence type="ECO:0000256" key="1">
    <source>
        <dbReference type="SAM" id="MobiDB-lite"/>
    </source>
</evidence>
<dbReference type="EMBL" id="WKFB01000100">
    <property type="protein sequence ID" value="KAF6735928.1"/>
    <property type="molecule type" value="Genomic_DNA"/>
</dbReference>
<accession>A0A834FKV0</accession>
<name>A0A834FKV0_ORYME</name>
<evidence type="ECO:0000313" key="3">
    <source>
        <dbReference type="Proteomes" id="UP000646548"/>
    </source>
</evidence>
<protein>
    <submittedName>
        <fullName evidence="2">Uncharacterized protein</fullName>
    </submittedName>
</protein>
<comment type="caution">
    <text evidence="2">The sequence shown here is derived from an EMBL/GenBank/DDBJ whole genome shotgun (WGS) entry which is preliminary data.</text>
</comment>
<organism evidence="2 3">
    <name type="scientific">Oryzias melastigma</name>
    <name type="common">Marine medaka</name>
    <dbReference type="NCBI Taxonomy" id="30732"/>
    <lineage>
        <taxon>Eukaryota</taxon>
        <taxon>Metazoa</taxon>
        <taxon>Chordata</taxon>
        <taxon>Craniata</taxon>
        <taxon>Vertebrata</taxon>
        <taxon>Euteleostomi</taxon>
        <taxon>Actinopterygii</taxon>
        <taxon>Neopterygii</taxon>
        <taxon>Teleostei</taxon>
        <taxon>Neoteleostei</taxon>
        <taxon>Acanthomorphata</taxon>
        <taxon>Ovalentaria</taxon>
        <taxon>Atherinomorphae</taxon>
        <taxon>Beloniformes</taxon>
        <taxon>Adrianichthyidae</taxon>
        <taxon>Oryziinae</taxon>
        <taxon>Oryzias</taxon>
    </lineage>
</organism>
<evidence type="ECO:0000313" key="2">
    <source>
        <dbReference type="EMBL" id="KAF6735928.1"/>
    </source>
</evidence>
<dbReference type="Proteomes" id="UP000646548">
    <property type="component" value="Unassembled WGS sequence"/>
</dbReference>
<gene>
    <name evidence="2" type="ORF">FQA47_002489</name>
</gene>
<proteinExistence type="predicted"/>
<sequence length="68" mass="7689">MPIFHDRYSDLEKELQEKVKLKSDGGEPAAGGRPSLDAEGRTTLRKITGKFLSENKDLLPMFLELEQL</sequence>
<dbReference type="AlphaFoldDB" id="A0A834FKV0"/>
<feature type="region of interest" description="Disordered" evidence="1">
    <location>
        <begin position="20"/>
        <end position="40"/>
    </location>
</feature>
<reference evidence="2" key="1">
    <citation type="journal article" name="BMC Genomics">
        <title>Long-read sequencing and de novo genome assembly of marine medaka (Oryzias melastigma).</title>
        <authorList>
            <person name="Liang P."/>
            <person name="Saqib H.S.A."/>
            <person name="Ni X."/>
            <person name="Shen Y."/>
        </authorList>
    </citation>
    <scope>NUCLEOTIDE SEQUENCE</scope>
    <source>
        <strain evidence="2">Bigg-433</strain>
    </source>
</reference>